<dbReference type="EMBL" id="BMMM01000011">
    <property type="protein sequence ID" value="GGN76798.1"/>
    <property type="molecule type" value="Genomic_DNA"/>
</dbReference>
<dbReference type="Proteomes" id="UP000600365">
    <property type="component" value="Unassembled WGS sequence"/>
</dbReference>
<gene>
    <name evidence="2" type="ORF">GCM10011579_058330</name>
</gene>
<comment type="caution">
    <text evidence="2">The sequence shown here is derived from an EMBL/GenBank/DDBJ whole genome shotgun (WGS) entry which is preliminary data.</text>
</comment>
<organism evidence="2 3">
    <name type="scientific">Streptomyces albiflavescens</name>
    <dbReference type="NCBI Taxonomy" id="1623582"/>
    <lineage>
        <taxon>Bacteria</taxon>
        <taxon>Bacillati</taxon>
        <taxon>Actinomycetota</taxon>
        <taxon>Actinomycetes</taxon>
        <taxon>Kitasatosporales</taxon>
        <taxon>Streptomycetaceae</taxon>
        <taxon>Streptomyces</taxon>
    </lineage>
</organism>
<reference evidence="2 3" key="1">
    <citation type="journal article" date="2014" name="Int. J. Syst. Evol. Microbiol.">
        <title>Complete genome sequence of Corynebacterium casei LMG S-19264T (=DSM 44701T), isolated from a smear-ripened cheese.</title>
        <authorList>
            <consortium name="US DOE Joint Genome Institute (JGI-PGF)"/>
            <person name="Walter F."/>
            <person name="Albersmeier A."/>
            <person name="Kalinowski J."/>
            <person name="Ruckert C."/>
        </authorList>
    </citation>
    <scope>NUCLEOTIDE SEQUENCE [LARGE SCALE GENOMIC DNA]</scope>
    <source>
        <strain evidence="2 3">CGMCC 4.7111</strain>
    </source>
</reference>
<feature type="signal peptide" evidence="1">
    <location>
        <begin position="1"/>
        <end position="33"/>
    </location>
</feature>
<keyword evidence="1" id="KW-0732">Signal</keyword>
<evidence type="ECO:0000313" key="2">
    <source>
        <dbReference type="EMBL" id="GGN76798.1"/>
    </source>
</evidence>
<dbReference type="InterPro" id="IPR013320">
    <property type="entry name" value="ConA-like_dom_sf"/>
</dbReference>
<dbReference type="AlphaFoldDB" id="A0A918D7D6"/>
<evidence type="ECO:0000256" key="1">
    <source>
        <dbReference type="SAM" id="SignalP"/>
    </source>
</evidence>
<accession>A0A918D7D6</accession>
<protein>
    <submittedName>
        <fullName evidence="2">Uncharacterized protein</fullName>
    </submittedName>
</protein>
<dbReference type="InterPro" id="IPR013319">
    <property type="entry name" value="GH11/12"/>
</dbReference>
<feature type="chain" id="PRO_5036825898" evidence="1">
    <location>
        <begin position="34"/>
        <end position="107"/>
    </location>
</feature>
<name>A0A918D7D6_9ACTN</name>
<dbReference type="SUPFAM" id="SSF49899">
    <property type="entry name" value="Concanavalin A-like lectins/glucanases"/>
    <property type="match status" value="1"/>
</dbReference>
<sequence length="107" mass="11516">MQHRRPHLSKKAKTLLASSVALAAAAGITVAQAGEDGKKCGAFDTVTMGKYYVNNNLWGQGDGTFTQSLVRRKLMSKDKYLSGIESGSEVFRGSGRLDTRSYSVDIG</sequence>
<keyword evidence="3" id="KW-1185">Reference proteome</keyword>
<dbReference type="RefSeq" id="WP_189189059.1">
    <property type="nucleotide sequence ID" value="NZ_BMMM01000011.1"/>
</dbReference>
<dbReference type="GO" id="GO:0004553">
    <property type="term" value="F:hydrolase activity, hydrolyzing O-glycosyl compounds"/>
    <property type="evidence" value="ECO:0007669"/>
    <property type="project" value="InterPro"/>
</dbReference>
<dbReference type="Gene3D" id="2.60.120.180">
    <property type="match status" value="2"/>
</dbReference>
<evidence type="ECO:0000313" key="3">
    <source>
        <dbReference type="Proteomes" id="UP000600365"/>
    </source>
</evidence>
<proteinExistence type="predicted"/>